<comment type="caution">
    <text evidence="5">The sequence shown here is derived from an EMBL/GenBank/DDBJ whole genome shotgun (WGS) entry which is preliminary data.</text>
</comment>
<protein>
    <recommendedName>
        <fullName evidence="1">non-specific serine/threonine protein kinase</fullName>
        <ecNumber evidence="1">2.7.11.1</ecNumber>
    </recommendedName>
</protein>
<gene>
    <name evidence="5" type="ORF">E4U13_006226</name>
</gene>
<dbReference type="AlphaFoldDB" id="A0A9P7PW42"/>
<dbReference type="InterPro" id="IPR008266">
    <property type="entry name" value="Tyr_kinase_AS"/>
</dbReference>
<feature type="coiled-coil region" evidence="4">
    <location>
        <begin position="13"/>
        <end position="40"/>
    </location>
</feature>
<sequence length="270" mass="31019">MHQTEDNVMHQRSLELEERNKMSLQRIQKLEQQIQEMNRQTRPSTFCEFFEGCHGTLHSELAVQSNVQLETNGSTTTTYPTDRPISQQVDFGIHVVHMLFLSWGGHHVEHAEMVRFEITRNRLIEQAEQAMKSVHDRGVVHQDVRWENVLFNPETKGELKDPEKTMQQLRLNELDDVAFAVQEGIGDSSDSFVLTPLQAYVANIPHSKGNLRVQAPHDFNDFTDREVVYPTHRGKGSRLLRCALKGLLRHCDVMVIPGYDSVRSDIAHEA</sequence>
<evidence type="ECO:0000256" key="4">
    <source>
        <dbReference type="SAM" id="Coils"/>
    </source>
</evidence>
<dbReference type="EMBL" id="SRQM01000530">
    <property type="protein sequence ID" value="KAG6108921.1"/>
    <property type="molecule type" value="Genomic_DNA"/>
</dbReference>
<keyword evidence="6" id="KW-1185">Reference proteome</keyword>
<reference evidence="5 6" key="1">
    <citation type="journal article" date="2020" name="bioRxiv">
        <title>Whole genome comparisons of ergot fungi reveals the divergence and evolution of species within the genus Claviceps are the result of varying mechanisms driving genome evolution and host range expansion.</title>
        <authorList>
            <person name="Wyka S.A."/>
            <person name="Mondo S.J."/>
            <person name="Liu M."/>
            <person name="Dettman J."/>
            <person name="Nalam V."/>
            <person name="Broders K.D."/>
        </authorList>
    </citation>
    <scope>NUCLEOTIDE SEQUENCE [LARGE SCALE GENOMIC DNA]</scope>
    <source>
        <strain evidence="5 6">LM576</strain>
    </source>
</reference>
<comment type="catalytic activity">
    <reaction evidence="2">
        <text>L-threonyl-[protein] + ATP = O-phospho-L-threonyl-[protein] + ADP + H(+)</text>
        <dbReference type="Rhea" id="RHEA:46608"/>
        <dbReference type="Rhea" id="RHEA-COMP:11060"/>
        <dbReference type="Rhea" id="RHEA-COMP:11605"/>
        <dbReference type="ChEBI" id="CHEBI:15378"/>
        <dbReference type="ChEBI" id="CHEBI:30013"/>
        <dbReference type="ChEBI" id="CHEBI:30616"/>
        <dbReference type="ChEBI" id="CHEBI:61977"/>
        <dbReference type="ChEBI" id="CHEBI:456216"/>
        <dbReference type="EC" id="2.7.11.1"/>
    </reaction>
</comment>
<name>A0A9P7PW42_9HYPO</name>
<evidence type="ECO:0000256" key="1">
    <source>
        <dbReference type="ARBA" id="ARBA00012513"/>
    </source>
</evidence>
<dbReference type="PROSITE" id="PS00109">
    <property type="entry name" value="PROTEIN_KINASE_TYR"/>
    <property type="match status" value="1"/>
</dbReference>
<evidence type="ECO:0000313" key="6">
    <source>
        <dbReference type="Proteomes" id="UP000732380"/>
    </source>
</evidence>
<evidence type="ECO:0000256" key="2">
    <source>
        <dbReference type="ARBA" id="ARBA00047899"/>
    </source>
</evidence>
<dbReference type="SUPFAM" id="SSF56112">
    <property type="entry name" value="Protein kinase-like (PK-like)"/>
    <property type="match status" value="1"/>
</dbReference>
<dbReference type="Gene3D" id="1.10.510.10">
    <property type="entry name" value="Transferase(Phosphotransferase) domain 1"/>
    <property type="match status" value="1"/>
</dbReference>
<evidence type="ECO:0000256" key="3">
    <source>
        <dbReference type="ARBA" id="ARBA00048679"/>
    </source>
</evidence>
<proteinExistence type="predicted"/>
<dbReference type="EC" id="2.7.11.1" evidence="1"/>
<keyword evidence="4" id="KW-0175">Coiled coil</keyword>
<dbReference type="InterPro" id="IPR011009">
    <property type="entry name" value="Kinase-like_dom_sf"/>
</dbReference>
<organism evidence="5 6">
    <name type="scientific">Claviceps humidiphila</name>
    <dbReference type="NCBI Taxonomy" id="1294629"/>
    <lineage>
        <taxon>Eukaryota</taxon>
        <taxon>Fungi</taxon>
        <taxon>Dikarya</taxon>
        <taxon>Ascomycota</taxon>
        <taxon>Pezizomycotina</taxon>
        <taxon>Sordariomycetes</taxon>
        <taxon>Hypocreomycetidae</taxon>
        <taxon>Hypocreales</taxon>
        <taxon>Clavicipitaceae</taxon>
        <taxon>Claviceps</taxon>
    </lineage>
</organism>
<comment type="catalytic activity">
    <reaction evidence="3">
        <text>L-seryl-[protein] + ATP = O-phospho-L-seryl-[protein] + ADP + H(+)</text>
        <dbReference type="Rhea" id="RHEA:17989"/>
        <dbReference type="Rhea" id="RHEA-COMP:9863"/>
        <dbReference type="Rhea" id="RHEA-COMP:11604"/>
        <dbReference type="ChEBI" id="CHEBI:15378"/>
        <dbReference type="ChEBI" id="CHEBI:29999"/>
        <dbReference type="ChEBI" id="CHEBI:30616"/>
        <dbReference type="ChEBI" id="CHEBI:83421"/>
        <dbReference type="ChEBI" id="CHEBI:456216"/>
        <dbReference type="EC" id="2.7.11.1"/>
    </reaction>
</comment>
<evidence type="ECO:0000313" key="5">
    <source>
        <dbReference type="EMBL" id="KAG6108921.1"/>
    </source>
</evidence>
<dbReference type="Proteomes" id="UP000732380">
    <property type="component" value="Unassembled WGS sequence"/>
</dbReference>
<accession>A0A9P7PW42</accession>
<dbReference type="GO" id="GO:0004674">
    <property type="term" value="F:protein serine/threonine kinase activity"/>
    <property type="evidence" value="ECO:0007669"/>
    <property type="project" value="UniProtKB-EC"/>
</dbReference>